<evidence type="ECO:0000313" key="2">
    <source>
        <dbReference type="Proteomes" id="UP000324222"/>
    </source>
</evidence>
<dbReference type="EMBL" id="VSRR010000203">
    <property type="protein sequence ID" value="MPC12222.1"/>
    <property type="molecule type" value="Genomic_DNA"/>
</dbReference>
<evidence type="ECO:0000313" key="1">
    <source>
        <dbReference type="EMBL" id="MPC12222.1"/>
    </source>
</evidence>
<keyword evidence="2" id="KW-1185">Reference proteome</keyword>
<sequence>MERHSSPPWKNLKTSPPNTQAVEIREYITTITTTTTTSIAGITAEQRGVVSFGGTRAPRPSRVPAGGSVRCGAEGRQELVQTYHLISGANNKLGKWFTIIKQTVRRVVPFMILFIHRHELISEYEHVLMGPNKK</sequence>
<name>A0A5B7CR86_PORTR</name>
<accession>A0A5B7CR86</accession>
<proteinExistence type="predicted"/>
<dbReference type="AlphaFoldDB" id="A0A5B7CR86"/>
<organism evidence="1 2">
    <name type="scientific">Portunus trituberculatus</name>
    <name type="common">Swimming crab</name>
    <name type="synonym">Neptunus trituberculatus</name>
    <dbReference type="NCBI Taxonomy" id="210409"/>
    <lineage>
        <taxon>Eukaryota</taxon>
        <taxon>Metazoa</taxon>
        <taxon>Ecdysozoa</taxon>
        <taxon>Arthropoda</taxon>
        <taxon>Crustacea</taxon>
        <taxon>Multicrustacea</taxon>
        <taxon>Malacostraca</taxon>
        <taxon>Eumalacostraca</taxon>
        <taxon>Eucarida</taxon>
        <taxon>Decapoda</taxon>
        <taxon>Pleocyemata</taxon>
        <taxon>Brachyura</taxon>
        <taxon>Eubrachyura</taxon>
        <taxon>Portunoidea</taxon>
        <taxon>Portunidae</taxon>
        <taxon>Portuninae</taxon>
        <taxon>Portunus</taxon>
    </lineage>
</organism>
<protein>
    <submittedName>
        <fullName evidence="1">Uncharacterized protein</fullName>
    </submittedName>
</protein>
<gene>
    <name evidence="1" type="ORF">E2C01_004900</name>
</gene>
<comment type="caution">
    <text evidence="1">The sequence shown here is derived from an EMBL/GenBank/DDBJ whole genome shotgun (WGS) entry which is preliminary data.</text>
</comment>
<dbReference type="Proteomes" id="UP000324222">
    <property type="component" value="Unassembled WGS sequence"/>
</dbReference>
<reference evidence="1 2" key="1">
    <citation type="submission" date="2019-05" db="EMBL/GenBank/DDBJ databases">
        <title>Another draft genome of Portunus trituberculatus and its Hox gene families provides insights of decapod evolution.</title>
        <authorList>
            <person name="Jeong J.-H."/>
            <person name="Song I."/>
            <person name="Kim S."/>
            <person name="Choi T."/>
            <person name="Kim D."/>
            <person name="Ryu S."/>
            <person name="Kim W."/>
        </authorList>
    </citation>
    <scope>NUCLEOTIDE SEQUENCE [LARGE SCALE GENOMIC DNA]</scope>
    <source>
        <tissue evidence="1">Muscle</tissue>
    </source>
</reference>